<gene>
    <name evidence="2" type="ORF">CEP52_008822</name>
</gene>
<dbReference type="Proteomes" id="UP000287144">
    <property type="component" value="Unassembled WGS sequence"/>
</dbReference>
<sequence length="239" mass="26023">MPSSELPSSAESLASLSQPRLACVLAPHIAITPEVTALEPGRHILWAAIEVFGRLWPASESVIESGPCRKRSGYSKSIAGCDQPGDPFEFGRLYDLKVQVLPTEKSSIVRVLQNQSFPISLNVGSSALLLTQIQVDVKLGTRNGKQGNPQPQSDDLIEDLEAELGSSHVEYIEVRLSYRHSAFPTSRDNDIQAGGMLTMQSKVETVAMASVKLHNTMSPWSPPPPEPTPNPLLPLIERH</sequence>
<comment type="caution">
    <text evidence="2">The sequence shown here is derived from an EMBL/GenBank/DDBJ whole genome shotgun (WGS) entry which is preliminary data.</text>
</comment>
<feature type="compositionally biased region" description="Pro residues" evidence="1">
    <location>
        <begin position="220"/>
        <end position="232"/>
    </location>
</feature>
<organism evidence="2 3">
    <name type="scientific">Fusarium oligoseptatum</name>
    <dbReference type="NCBI Taxonomy" id="2604345"/>
    <lineage>
        <taxon>Eukaryota</taxon>
        <taxon>Fungi</taxon>
        <taxon>Dikarya</taxon>
        <taxon>Ascomycota</taxon>
        <taxon>Pezizomycotina</taxon>
        <taxon>Sordariomycetes</taxon>
        <taxon>Hypocreomycetidae</taxon>
        <taxon>Hypocreales</taxon>
        <taxon>Nectriaceae</taxon>
        <taxon>Fusarium</taxon>
        <taxon>Fusarium solani species complex</taxon>
    </lineage>
</organism>
<protein>
    <submittedName>
        <fullName evidence="2">Uncharacterized protein</fullName>
    </submittedName>
</protein>
<feature type="region of interest" description="Disordered" evidence="1">
    <location>
        <begin position="216"/>
        <end position="239"/>
    </location>
</feature>
<evidence type="ECO:0000256" key="1">
    <source>
        <dbReference type="SAM" id="MobiDB-lite"/>
    </source>
</evidence>
<reference evidence="2 3" key="1">
    <citation type="submission" date="2017-06" db="EMBL/GenBank/DDBJ databases">
        <title>Comparative genomic analysis of Ambrosia Fusariam Clade fungi.</title>
        <authorList>
            <person name="Stajich J.E."/>
            <person name="Carrillo J."/>
            <person name="Kijimoto T."/>
            <person name="Eskalen A."/>
            <person name="O'Donnell K."/>
            <person name="Kasson M."/>
        </authorList>
    </citation>
    <scope>NUCLEOTIDE SEQUENCE [LARGE SCALE GENOMIC DNA]</scope>
    <source>
        <strain evidence="2 3">NRRL62579</strain>
    </source>
</reference>
<dbReference type="AlphaFoldDB" id="A0A428TFZ0"/>
<evidence type="ECO:0000313" key="3">
    <source>
        <dbReference type="Proteomes" id="UP000287144"/>
    </source>
</evidence>
<proteinExistence type="predicted"/>
<name>A0A428TFZ0_9HYPO</name>
<evidence type="ECO:0000313" key="2">
    <source>
        <dbReference type="EMBL" id="RSM00976.1"/>
    </source>
</evidence>
<keyword evidence="3" id="KW-1185">Reference proteome</keyword>
<accession>A0A428TFZ0</accession>
<dbReference type="EMBL" id="NKCK01000088">
    <property type="protein sequence ID" value="RSM00976.1"/>
    <property type="molecule type" value="Genomic_DNA"/>
</dbReference>